<dbReference type="Proteomes" id="UP000435187">
    <property type="component" value="Unassembled WGS sequence"/>
</dbReference>
<dbReference type="Gene3D" id="3.40.50.720">
    <property type="entry name" value="NAD(P)-binding Rossmann-like Domain"/>
    <property type="match status" value="1"/>
</dbReference>
<dbReference type="SUPFAM" id="SSF55347">
    <property type="entry name" value="Glyceraldehyde-3-phosphate dehydrogenase-like, C-terminal domain"/>
    <property type="match status" value="1"/>
</dbReference>
<sequence length="329" mass="37471">MSMIRVGFIGTGGFTRHHVEILQEIENVKVVGFVGSTQEKAEEFAERYYQTTGYQDLETMIAHEQLDAVYICVPPMAHENYEEMLIEHKIPFLVEKPLGVDLDKVRQVRRKVIENNHLTAVGYHFRYADTVMRFQKMLEEADVGTILGKWMGSMPGAYWWKNQEQSGGQFNEQTTHIVDLIRFLFGEVKSVYAQETNAVTAKQDSSVTVADVGLFTLTLENGLLVQIANTSVLPGGTGDVGITAYTDQGIIEWQMGHIESKMPEKLEKYIARQNPYKRENEAFLHAVKTGDRSKILSNYEDGWHSFKVALAARKSAREKRLVNLDEWDE</sequence>
<proteinExistence type="predicted"/>
<evidence type="ECO:0000313" key="3">
    <source>
        <dbReference type="EMBL" id="MRI64884.1"/>
    </source>
</evidence>
<dbReference type="InterPro" id="IPR055170">
    <property type="entry name" value="GFO_IDH_MocA-like_dom"/>
</dbReference>
<reference evidence="3 4" key="1">
    <citation type="submission" date="2019-10" db="EMBL/GenBank/DDBJ databases">
        <title>Gracilibacillus salitolerans sp. nov., a moderate halophile isolated from a saline soil in northwest China.</title>
        <authorList>
            <person name="Gan L."/>
        </authorList>
    </citation>
    <scope>NUCLEOTIDE SEQUENCE [LARGE SCALE GENOMIC DNA]</scope>
    <source>
        <strain evidence="3 4">TP2-8</strain>
    </source>
</reference>
<dbReference type="Pfam" id="PF01408">
    <property type="entry name" value="GFO_IDH_MocA"/>
    <property type="match status" value="1"/>
</dbReference>
<organism evidence="3 4">
    <name type="scientific">Gracilibacillus thailandensis</name>
    <dbReference type="NCBI Taxonomy" id="563735"/>
    <lineage>
        <taxon>Bacteria</taxon>
        <taxon>Bacillati</taxon>
        <taxon>Bacillota</taxon>
        <taxon>Bacilli</taxon>
        <taxon>Bacillales</taxon>
        <taxon>Bacillaceae</taxon>
        <taxon>Gracilibacillus</taxon>
    </lineage>
</organism>
<dbReference type="AlphaFoldDB" id="A0A6N7QTL5"/>
<gene>
    <name evidence="3" type="ORF">GH885_00805</name>
</gene>
<dbReference type="GO" id="GO:0000166">
    <property type="term" value="F:nucleotide binding"/>
    <property type="evidence" value="ECO:0007669"/>
    <property type="project" value="InterPro"/>
</dbReference>
<accession>A0A6N7QTL5</accession>
<dbReference type="EMBL" id="WJEE01000001">
    <property type="protein sequence ID" value="MRI64884.1"/>
    <property type="molecule type" value="Genomic_DNA"/>
</dbReference>
<dbReference type="Gene3D" id="3.30.360.10">
    <property type="entry name" value="Dihydrodipicolinate Reductase, domain 2"/>
    <property type="match status" value="1"/>
</dbReference>
<protein>
    <submittedName>
        <fullName evidence="3">Gfo/Idh/MocA family oxidoreductase</fullName>
    </submittedName>
</protein>
<evidence type="ECO:0000259" key="1">
    <source>
        <dbReference type="Pfam" id="PF01408"/>
    </source>
</evidence>
<dbReference type="PANTHER" id="PTHR43249">
    <property type="entry name" value="UDP-N-ACETYL-2-AMINO-2-DEOXY-D-GLUCURONATE OXIDASE"/>
    <property type="match status" value="1"/>
</dbReference>
<name>A0A6N7QTL5_9BACI</name>
<evidence type="ECO:0000259" key="2">
    <source>
        <dbReference type="Pfam" id="PF22725"/>
    </source>
</evidence>
<dbReference type="Pfam" id="PF22725">
    <property type="entry name" value="GFO_IDH_MocA_C3"/>
    <property type="match status" value="1"/>
</dbReference>
<dbReference type="SUPFAM" id="SSF51735">
    <property type="entry name" value="NAD(P)-binding Rossmann-fold domains"/>
    <property type="match status" value="1"/>
</dbReference>
<feature type="domain" description="Gfo/Idh/MocA-like oxidoreductase N-terminal" evidence="1">
    <location>
        <begin position="4"/>
        <end position="123"/>
    </location>
</feature>
<evidence type="ECO:0000313" key="4">
    <source>
        <dbReference type="Proteomes" id="UP000435187"/>
    </source>
</evidence>
<comment type="caution">
    <text evidence="3">The sequence shown here is derived from an EMBL/GenBank/DDBJ whole genome shotgun (WGS) entry which is preliminary data.</text>
</comment>
<keyword evidence="4" id="KW-1185">Reference proteome</keyword>
<dbReference type="InterPro" id="IPR000683">
    <property type="entry name" value="Gfo/Idh/MocA-like_OxRdtase_N"/>
</dbReference>
<dbReference type="PANTHER" id="PTHR43249:SF1">
    <property type="entry name" value="D-GLUCOSIDE 3-DEHYDROGENASE"/>
    <property type="match status" value="1"/>
</dbReference>
<feature type="domain" description="GFO/IDH/MocA-like oxidoreductase" evidence="2">
    <location>
        <begin position="152"/>
        <end position="251"/>
    </location>
</feature>
<dbReference type="InterPro" id="IPR052515">
    <property type="entry name" value="Gfo/Idh/MocA_Oxidoreductase"/>
</dbReference>
<dbReference type="InterPro" id="IPR036291">
    <property type="entry name" value="NAD(P)-bd_dom_sf"/>
</dbReference>
<dbReference type="RefSeq" id="WP_153833772.1">
    <property type="nucleotide sequence ID" value="NZ_WJID01000001.1"/>
</dbReference>